<keyword evidence="5" id="KW-0862">Zinc</keyword>
<reference evidence="11" key="1">
    <citation type="journal article" name="BMC Genomics">
        <title>Long-read sequencing and de novo genome assembly of marine medaka (Oryzias melastigma).</title>
        <authorList>
            <person name="Liang P."/>
            <person name="Saqib H.S.A."/>
            <person name="Ni X."/>
            <person name="Shen Y."/>
        </authorList>
    </citation>
    <scope>NUCLEOTIDE SEQUENCE</scope>
    <source>
        <strain evidence="11">Bigg-433</strain>
    </source>
</reference>
<evidence type="ECO:0000256" key="5">
    <source>
        <dbReference type="ARBA" id="ARBA00022833"/>
    </source>
</evidence>
<evidence type="ECO:0000256" key="9">
    <source>
        <dbReference type="SAM" id="MobiDB-lite"/>
    </source>
</evidence>
<name>A0A834L2S9_ORYME</name>
<keyword evidence="3" id="KW-0677">Repeat</keyword>
<dbReference type="GO" id="GO:0003713">
    <property type="term" value="F:transcription coactivator activity"/>
    <property type="evidence" value="ECO:0007669"/>
    <property type="project" value="TreeGrafter"/>
</dbReference>
<feature type="compositionally biased region" description="Pro residues" evidence="9">
    <location>
        <begin position="163"/>
        <end position="176"/>
    </location>
</feature>
<dbReference type="GO" id="GO:0044666">
    <property type="term" value="C:MLL3/4 complex"/>
    <property type="evidence" value="ECO:0007669"/>
    <property type="project" value="TreeGrafter"/>
</dbReference>
<dbReference type="Pfam" id="PF13771">
    <property type="entry name" value="zf-HC5HC2H"/>
    <property type="match status" value="1"/>
</dbReference>
<evidence type="ECO:0000256" key="3">
    <source>
        <dbReference type="ARBA" id="ARBA00022737"/>
    </source>
</evidence>
<dbReference type="InterPro" id="IPR001965">
    <property type="entry name" value="Znf_PHD"/>
</dbReference>
<dbReference type="PANTHER" id="PTHR45888:SF1">
    <property type="entry name" value="HISTONE-LYSINE N-METHYLTRANSFERASE 2C"/>
    <property type="match status" value="1"/>
</dbReference>
<evidence type="ECO:0000256" key="8">
    <source>
        <dbReference type="ARBA" id="ARBA00023242"/>
    </source>
</evidence>
<feature type="compositionally biased region" description="Pro residues" evidence="9">
    <location>
        <begin position="218"/>
        <end position="228"/>
    </location>
</feature>
<dbReference type="InterPro" id="IPR011011">
    <property type="entry name" value="Znf_FYVE_PHD"/>
</dbReference>
<dbReference type="PANTHER" id="PTHR45888">
    <property type="entry name" value="HL01030P-RELATED"/>
    <property type="match status" value="1"/>
</dbReference>
<dbReference type="InterPro" id="IPR019787">
    <property type="entry name" value="Znf_PHD-finger"/>
</dbReference>
<dbReference type="SMART" id="SM00249">
    <property type="entry name" value="PHD"/>
    <property type="match status" value="2"/>
</dbReference>
<evidence type="ECO:0000256" key="6">
    <source>
        <dbReference type="ARBA" id="ARBA00023015"/>
    </source>
</evidence>
<dbReference type="CDD" id="cd15509">
    <property type="entry name" value="PHD1_KMT2C_like"/>
    <property type="match status" value="1"/>
</dbReference>
<evidence type="ECO:0000313" key="11">
    <source>
        <dbReference type="EMBL" id="KAF6739257.1"/>
    </source>
</evidence>
<feature type="compositionally biased region" description="Pro residues" evidence="9">
    <location>
        <begin position="55"/>
        <end position="67"/>
    </location>
</feature>
<dbReference type="GO" id="GO:0042800">
    <property type="term" value="F:histone H3K4 methyltransferase activity"/>
    <property type="evidence" value="ECO:0007669"/>
    <property type="project" value="TreeGrafter"/>
</dbReference>
<dbReference type="InterPro" id="IPR013083">
    <property type="entry name" value="Znf_RING/FYVE/PHD"/>
</dbReference>
<dbReference type="InterPro" id="IPR034732">
    <property type="entry name" value="EPHD"/>
</dbReference>
<dbReference type="InterPro" id="IPR000637">
    <property type="entry name" value="HMGI/Y_DNA-bd_CS"/>
</dbReference>
<feature type="compositionally biased region" description="Pro residues" evidence="9">
    <location>
        <begin position="185"/>
        <end position="199"/>
    </location>
</feature>
<evidence type="ECO:0000256" key="1">
    <source>
        <dbReference type="ARBA" id="ARBA00004123"/>
    </source>
</evidence>
<evidence type="ECO:0000256" key="7">
    <source>
        <dbReference type="ARBA" id="ARBA00023163"/>
    </source>
</evidence>
<gene>
    <name evidence="11" type="ORF">FQA47_000717</name>
</gene>
<keyword evidence="11" id="KW-0808">Transferase</keyword>
<accession>A0A834L2S9</accession>
<evidence type="ECO:0000256" key="2">
    <source>
        <dbReference type="ARBA" id="ARBA00022723"/>
    </source>
</evidence>
<sequence length="556" mass="59547">MPSEAHPQEPRDRGPPSLITRAGRNAQLAKAAYNSPAQDKRPRGRPRKDGSNGRPAPPPAPPPPPPRSSRKKGRSRGQAQVEDEESMDAAEKEEPQKTEPKEVRAAGRRRSTSRRKSNTNPDLDPDPEPSQDRLSPPPEPEPVPVLKSSPEPPSTAEEEDLTGPPPTAPLPPPSPVEHPGVCTTLPPPDLNLSPRPDPSPAEEERPGLISSPTEQSPAPSPHCSPPVSPCLRLDDEDEDSLSPMYQRSLSEDSGGSPTPILGHAKKRRKQCAFCYRGDEPPLGLGRLVVFGPTPGYIPLHILNRRTSSDRDSDCHEHCFHDNQAPPTCSSPEQCDESSSELMKQLGPIGLPHDIDVQSLFDATGQCCAHLQCATWSEGVRKGEGQSLLFVDKAIDSGSIQVCAFCRHLGASLRCQETGCMRSYHMPCAAAAGACQDWNQRRILCPQHAHTGSSQCRLCASSGDPGGLLMCSCCGSCYHGSCLDPSVTPSPLSRVGWQVSSVPQCVAAAVCQATVACSCCVCAVIKLTTLTVSRHRWMTPHVLFGPARTAEPAAAVA</sequence>
<dbReference type="Proteomes" id="UP000646548">
    <property type="component" value="Unassembled WGS sequence"/>
</dbReference>
<dbReference type="EMBL" id="WKFB01000010">
    <property type="protein sequence ID" value="KAF6739257.1"/>
    <property type="molecule type" value="Genomic_DNA"/>
</dbReference>
<keyword evidence="4" id="KW-0863">Zinc-finger</keyword>
<keyword evidence="8" id="KW-0539">Nucleus</keyword>
<organism evidence="11 12">
    <name type="scientific">Oryzias melastigma</name>
    <name type="common">Marine medaka</name>
    <dbReference type="NCBI Taxonomy" id="30732"/>
    <lineage>
        <taxon>Eukaryota</taxon>
        <taxon>Metazoa</taxon>
        <taxon>Chordata</taxon>
        <taxon>Craniata</taxon>
        <taxon>Vertebrata</taxon>
        <taxon>Euteleostomi</taxon>
        <taxon>Actinopterygii</taxon>
        <taxon>Neopterygii</taxon>
        <taxon>Teleostei</taxon>
        <taxon>Neoteleostei</taxon>
        <taxon>Acanthomorphata</taxon>
        <taxon>Ovalentaria</taxon>
        <taxon>Atherinomorphae</taxon>
        <taxon>Beloniformes</taxon>
        <taxon>Adrianichthyidae</taxon>
        <taxon>Oryziinae</taxon>
        <taxon>Oryzias</taxon>
    </lineage>
</organism>
<evidence type="ECO:0000259" key="10">
    <source>
        <dbReference type="PROSITE" id="PS51805"/>
    </source>
</evidence>
<comment type="caution">
    <text evidence="11">The sequence shown here is derived from an EMBL/GenBank/DDBJ whole genome shotgun (WGS) entry which is preliminary data.</text>
</comment>
<feature type="compositionally biased region" description="Basic residues" evidence="9">
    <location>
        <begin position="106"/>
        <end position="117"/>
    </location>
</feature>
<feature type="compositionally biased region" description="Basic and acidic residues" evidence="9">
    <location>
        <begin position="1"/>
        <end position="14"/>
    </location>
</feature>
<evidence type="ECO:0000313" key="12">
    <source>
        <dbReference type="Proteomes" id="UP000646548"/>
    </source>
</evidence>
<dbReference type="GO" id="GO:0032259">
    <property type="term" value="P:methylation"/>
    <property type="evidence" value="ECO:0007669"/>
    <property type="project" value="UniProtKB-KW"/>
</dbReference>
<evidence type="ECO:0000256" key="4">
    <source>
        <dbReference type="ARBA" id="ARBA00022771"/>
    </source>
</evidence>
<dbReference type="GO" id="GO:0045944">
    <property type="term" value="P:positive regulation of transcription by RNA polymerase II"/>
    <property type="evidence" value="ECO:0007669"/>
    <property type="project" value="TreeGrafter"/>
</dbReference>
<dbReference type="GO" id="GO:0008270">
    <property type="term" value="F:zinc ion binding"/>
    <property type="evidence" value="ECO:0007669"/>
    <property type="project" value="UniProtKB-KW"/>
</dbReference>
<keyword evidence="11" id="KW-0489">Methyltransferase</keyword>
<comment type="subcellular location">
    <subcellularLocation>
        <location evidence="1">Nucleus</location>
    </subcellularLocation>
</comment>
<keyword evidence="2" id="KW-0479">Metal-binding</keyword>
<dbReference type="PROSITE" id="PS00354">
    <property type="entry name" value="HMGI_Y"/>
    <property type="match status" value="1"/>
</dbReference>
<protein>
    <submittedName>
        <fullName evidence="11">Histone-lysine N-methyltransferase 2C</fullName>
    </submittedName>
</protein>
<dbReference type="Gene3D" id="3.30.40.10">
    <property type="entry name" value="Zinc/RING finger domain, C3HC4 (zinc finger)"/>
    <property type="match status" value="2"/>
</dbReference>
<dbReference type="PROSITE" id="PS51805">
    <property type="entry name" value="EPHD"/>
    <property type="match status" value="1"/>
</dbReference>
<keyword evidence="6" id="KW-0805">Transcription regulation</keyword>
<feature type="compositionally biased region" description="Polar residues" evidence="9">
    <location>
        <begin position="243"/>
        <end position="256"/>
    </location>
</feature>
<feature type="domain" description="PHD-type" evidence="10">
    <location>
        <begin position="330"/>
        <end position="448"/>
    </location>
</feature>
<feature type="region of interest" description="Disordered" evidence="9">
    <location>
        <begin position="1"/>
        <end position="262"/>
    </location>
</feature>
<feature type="compositionally biased region" description="Basic and acidic residues" evidence="9">
    <location>
        <begin position="89"/>
        <end position="105"/>
    </location>
</feature>
<dbReference type="SUPFAM" id="SSF57903">
    <property type="entry name" value="FYVE/PHD zinc finger"/>
    <property type="match status" value="1"/>
</dbReference>
<dbReference type="AlphaFoldDB" id="A0A834L2S9"/>
<proteinExistence type="predicted"/>
<keyword evidence="7" id="KW-0804">Transcription</keyword>
<dbReference type="Pfam" id="PF00628">
    <property type="entry name" value="PHD"/>
    <property type="match status" value="1"/>
</dbReference>